<evidence type="ECO:0000256" key="1">
    <source>
        <dbReference type="ARBA" id="ARBA00005043"/>
    </source>
</evidence>
<feature type="domain" description="ELP1 alpha-solenoid" evidence="11">
    <location>
        <begin position="692"/>
        <end position="903"/>
    </location>
</feature>
<keyword evidence="4" id="KW-0819">tRNA processing</keyword>
<keyword evidence="3 6" id="KW-0963">Cytoplasm</keyword>
<dbReference type="UniPathway" id="UPA00988"/>
<evidence type="ECO:0000256" key="6">
    <source>
        <dbReference type="PIRNR" id="PIRNR017233"/>
    </source>
</evidence>
<dbReference type="OrthoDB" id="40048at2759"/>
<dbReference type="InterPro" id="IPR006849">
    <property type="entry name" value="Elp1"/>
</dbReference>
<dbReference type="Proteomes" id="UP000241462">
    <property type="component" value="Unassembled WGS sequence"/>
</dbReference>
<keyword evidence="6" id="KW-0539">Nucleus</keyword>
<dbReference type="Pfam" id="PF23878">
    <property type="entry name" value="TPR_ELP1"/>
    <property type="match status" value="1"/>
</dbReference>
<dbReference type="InterPro" id="IPR056166">
    <property type="entry name" value="TPR_ELP1"/>
</dbReference>
<dbReference type="Pfam" id="PF23797">
    <property type="entry name" value="Beta-prop_ELP1_2nd"/>
    <property type="match status" value="1"/>
</dbReference>
<evidence type="ECO:0000313" key="13">
    <source>
        <dbReference type="EMBL" id="PSR78809.1"/>
    </source>
</evidence>
<comment type="pathway">
    <text evidence="1">tRNA modification; 5-methoxycarbonylmethyl-2-thiouridine-tRNA biosynthesis.</text>
</comment>
<dbReference type="PIRSF" id="PIRSF017233">
    <property type="entry name" value="IKAP"/>
    <property type="match status" value="1"/>
</dbReference>
<dbReference type="STRING" id="2025994.A0A2T2ZX57"/>
<comment type="similarity">
    <text evidence="2 6">Belongs to the ELP1/IKA1 family.</text>
</comment>
<dbReference type="InterPro" id="IPR056167">
    <property type="entry name" value="A-sol_ELP1"/>
</dbReference>
<dbReference type="Pfam" id="PF23936">
    <property type="entry name" value="HB_ELP1"/>
    <property type="match status" value="1"/>
</dbReference>
<dbReference type="Pfam" id="PF23925">
    <property type="entry name" value="A-sol_ELP1"/>
    <property type="match status" value="1"/>
</dbReference>
<keyword evidence="14" id="KW-1185">Reference proteome</keyword>
<comment type="function">
    <text evidence="6">Component of the elongator complex which is required for multiple tRNA modifications, including mcm5U (5-methoxycarbonylmethyl uridine), mcm5s2U (5-methoxycarbonylmethyl-2-thiouridine), and ncm5U (5-carbamoylmethyl uridine). The elongator complex catalyzes formation of carboxymethyluridine in the wobble base at position 34 in tRNAs.</text>
</comment>
<evidence type="ECO:0000259" key="10">
    <source>
        <dbReference type="Pfam" id="PF23878"/>
    </source>
</evidence>
<dbReference type="PANTHER" id="PTHR12747:SF0">
    <property type="entry name" value="ELONGATOR COMPLEX PROTEIN 1"/>
    <property type="match status" value="1"/>
</dbReference>
<proteinExistence type="inferred from homology"/>
<dbReference type="GO" id="GO:0005829">
    <property type="term" value="C:cytosol"/>
    <property type="evidence" value="ECO:0007669"/>
    <property type="project" value="TreeGrafter"/>
</dbReference>
<dbReference type="SUPFAM" id="SSF69322">
    <property type="entry name" value="Tricorn protease domain 2"/>
    <property type="match status" value="1"/>
</dbReference>
<dbReference type="InterPro" id="IPR056169">
    <property type="entry name" value="HB_ELP1"/>
</dbReference>
<dbReference type="InParanoid" id="A0A2T2ZX57"/>
<feature type="region of interest" description="Disordered" evidence="7">
    <location>
        <begin position="189"/>
        <end position="219"/>
    </location>
</feature>
<evidence type="ECO:0000256" key="5">
    <source>
        <dbReference type="ARBA" id="ARBA00029535"/>
    </source>
</evidence>
<accession>A0A2T2ZX57</accession>
<feature type="domain" description="ELP1 N-terminal second beta-propeller" evidence="9">
    <location>
        <begin position="402"/>
        <end position="668"/>
    </location>
</feature>
<feature type="domain" description="ELP1 TPR" evidence="10">
    <location>
        <begin position="912"/>
        <end position="1077"/>
    </location>
</feature>
<name>A0A2T2ZX57_9PEZI</name>
<evidence type="ECO:0000256" key="4">
    <source>
        <dbReference type="ARBA" id="ARBA00022694"/>
    </source>
</evidence>
<evidence type="ECO:0000256" key="3">
    <source>
        <dbReference type="ARBA" id="ARBA00022490"/>
    </source>
</evidence>
<organism evidence="13 14">
    <name type="scientific">Coniella lustricola</name>
    <dbReference type="NCBI Taxonomy" id="2025994"/>
    <lineage>
        <taxon>Eukaryota</taxon>
        <taxon>Fungi</taxon>
        <taxon>Dikarya</taxon>
        <taxon>Ascomycota</taxon>
        <taxon>Pezizomycotina</taxon>
        <taxon>Sordariomycetes</taxon>
        <taxon>Sordariomycetidae</taxon>
        <taxon>Diaporthales</taxon>
        <taxon>Schizoparmaceae</taxon>
        <taxon>Coniella</taxon>
    </lineage>
</organism>
<evidence type="ECO:0000256" key="2">
    <source>
        <dbReference type="ARBA" id="ARBA00006086"/>
    </source>
</evidence>
<sequence length="1348" mass="147593">MRNLRHVSHRVGKAAADITAACWDASNDSVLVTCGPASPDHKIQLLRVVEDVSHRDPALPLLCEQIASWDAPSPSPDLAVDRVVSLHYFTDSATTCLVLEGGDIITVEEGLAGPDDIHIEIMGSIDAGISAARWSPDEELLIITTKADTVVLMSRSFDGIAEAAMTSADLSASKHVSVGWGKKETQFQGKGAKAKALRDPTIPEKVDEGSLSSNDDGRTSVSWRGDGAYVAVNSIEGASRRLIRVYTRDGVLDGVSEPVDGLEGSLSWRPSGNLMAGIQRFSDRVDVVFFERNGLRHGQFTLRSTEDLLTPNAHITLEWNSDSTVLAVSFGSTVQLWTMGNYHWYLKQELVLTKPCSHISWHPEKALRLAISSDDSIVQSELVFSVARGPLVPPHDFGAVAVIDGKTVKITPFRTANVPPPMSLFEIVASHTVVDVAFAHDGSEMVVLHHGGIDLYQWQTKNARAIMPRLSARYTFTAEEAAASPLLAGFAHDGQLRTLSFQDGLHLYRLGATDDASRLAINSSALLAEEVIFPQALSLGNPTELIALGDACLHSRSGKISHLPADCDTTQPLSAGFPLQLPWVEVVEIEEELVAFGMSRNGHLYANSRLLVKNCTSFLVTSDHLIFTTSNHFLKFVHLSRPEDIDLAPDDPENDERCRSIERGARLVTAVPTTMSVILQMPRGNLETIYPRAMVLAGIRQLVDEKQYSKAFAHCRTQRVDMNILYDHNPDQFLSNVGLFLDQLNDVSYIDLFLASLSESDVTETMYKDTKKTKPPTTGIFGSAVQTANTTAAASISSSKVNGICDAVLKTLQTRQDTHLQNIITANVCKNPPALEDGLLVVAELMQADDSMAEKAVEHICFLQDVNRLYDHALGLYNLDLALLVAQQSQRDPREYLPFIQDLHQQHPEARRKFAIDDHLGRRDKALQHLHALNAFDELKIYTTKHVLYQPALRLYRYEPERHRALTELYAAHLEDRSKHREAGLAYESLGNFARATACYRAAGATSWRECLFTAQQQQSPPLSASAFDDLATALADALYEAKEYAAAATVHLEYLNDLTAAVRCLCKGYHFADAMRLIVARHNHNNQPDQVDQLLTSAVDTGLADALSSSTEFLADCKAQLRAQVPRIAELRRKALEDPLAFYEGERSSALADIPDDVSIAASSRVSTSASLFTRYTGKAGSVGTLGSNVSRATSKNRKREEKKRARGRKGTVYEAEYLVNSVRRLVERVEGSKSEVERLVFGLMRRGMAERARAIEALMVEVVEACRVAVVEVFGSGAEQGDVLLSQQGEEGGEAQNVVMAAVSGFDGEEYRPSGPDAVLQASLDAANARQVAPVITAFSKLSLLG</sequence>
<feature type="compositionally biased region" description="Polar residues" evidence="7">
    <location>
        <begin position="210"/>
        <end position="219"/>
    </location>
</feature>
<comment type="subcellular location">
    <subcellularLocation>
        <location evidence="6">Cytoplasm</location>
    </subcellularLocation>
    <subcellularLocation>
        <location evidence="6">Nucleus</location>
    </subcellularLocation>
</comment>
<feature type="domain" description="ELP1 three-helical bundle" evidence="12">
    <location>
        <begin position="1097"/>
        <end position="1272"/>
    </location>
</feature>
<dbReference type="Gene3D" id="2.130.10.10">
    <property type="entry name" value="YVTN repeat-like/Quinoprotein amine dehydrogenase"/>
    <property type="match status" value="1"/>
</dbReference>
<dbReference type="Pfam" id="PF04762">
    <property type="entry name" value="Beta-prop_ELP1_1st"/>
    <property type="match status" value="1"/>
</dbReference>
<evidence type="ECO:0000259" key="12">
    <source>
        <dbReference type="Pfam" id="PF23936"/>
    </source>
</evidence>
<dbReference type="InterPro" id="IPR056164">
    <property type="entry name" value="Beta-prop_ELP1_1st"/>
</dbReference>
<feature type="region of interest" description="Disordered" evidence="7">
    <location>
        <begin position="1188"/>
        <end position="1209"/>
    </location>
</feature>
<protein>
    <recommendedName>
        <fullName evidence="5 6">Elongator complex protein 1</fullName>
    </recommendedName>
</protein>
<evidence type="ECO:0000259" key="11">
    <source>
        <dbReference type="Pfam" id="PF23925"/>
    </source>
</evidence>
<feature type="compositionally biased region" description="Basic and acidic residues" evidence="7">
    <location>
        <begin position="196"/>
        <end position="208"/>
    </location>
</feature>
<evidence type="ECO:0000259" key="8">
    <source>
        <dbReference type="Pfam" id="PF04762"/>
    </source>
</evidence>
<dbReference type="GO" id="GO:0000049">
    <property type="term" value="F:tRNA binding"/>
    <property type="evidence" value="ECO:0007669"/>
    <property type="project" value="TreeGrafter"/>
</dbReference>
<dbReference type="GO" id="GO:0005634">
    <property type="term" value="C:nucleus"/>
    <property type="evidence" value="ECO:0007669"/>
    <property type="project" value="UniProtKB-SubCell"/>
</dbReference>
<gene>
    <name evidence="13" type="ORF">BD289DRAFT_443361</name>
</gene>
<evidence type="ECO:0000259" key="9">
    <source>
        <dbReference type="Pfam" id="PF23797"/>
    </source>
</evidence>
<evidence type="ECO:0000256" key="7">
    <source>
        <dbReference type="SAM" id="MobiDB-lite"/>
    </source>
</evidence>
<dbReference type="InterPro" id="IPR015943">
    <property type="entry name" value="WD40/YVTN_repeat-like_dom_sf"/>
</dbReference>
<dbReference type="EMBL" id="KZ678591">
    <property type="protein sequence ID" value="PSR78809.1"/>
    <property type="molecule type" value="Genomic_DNA"/>
</dbReference>
<dbReference type="FunCoup" id="A0A2T2ZX57">
    <property type="interactions" value="1010"/>
</dbReference>
<reference evidence="13 14" key="1">
    <citation type="journal article" date="2018" name="Mycol. Prog.">
        <title>Coniella lustricola, a new species from submerged detritus.</title>
        <authorList>
            <person name="Raudabaugh D.B."/>
            <person name="Iturriaga T."/>
            <person name="Carver A."/>
            <person name="Mondo S."/>
            <person name="Pangilinan J."/>
            <person name="Lipzen A."/>
            <person name="He G."/>
            <person name="Amirebrahimi M."/>
            <person name="Grigoriev I.V."/>
            <person name="Miller A.N."/>
        </authorList>
    </citation>
    <scope>NUCLEOTIDE SEQUENCE [LARGE SCALE GENOMIC DNA]</scope>
    <source>
        <strain evidence="13 14">B22-T-1</strain>
    </source>
</reference>
<dbReference type="PANTHER" id="PTHR12747">
    <property type="entry name" value="ELONGATOR COMPLEX PROTEIN 1"/>
    <property type="match status" value="1"/>
</dbReference>
<evidence type="ECO:0000313" key="14">
    <source>
        <dbReference type="Proteomes" id="UP000241462"/>
    </source>
</evidence>
<dbReference type="GO" id="GO:0002926">
    <property type="term" value="P:tRNA wobble base 5-methoxycarbonylmethyl-2-thiouridinylation"/>
    <property type="evidence" value="ECO:0007669"/>
    <property type="project" value="TreeGrafter"/>
</dbReference>
<dbReference type="GO" id="GO:0033588">
    <property type="term" value="C:elongator holoenzyme complex"/>
    <property type="evidence" value="ECO:0007669"/>
    <property type="project" value="InterPro"/>
</dbReference>
<feature type="domain" description="ELP1 first N-terminal beta-propeller" evidence="8">
    <location>
        <begin position="1"/>
        <end position="364"/>
    </location>
</feature>
<dbReference type="InterPro" id="IPR056165">
    <property type="entry name" value="Beta-prop_ELP1_2nd"/>
</dbReference>